<dbReference type="Proteomes" id="UP000247810">
    <property type="component" value="Unassembled WGS sequence"/>
</dbReference>
<keyword evidence="2 6" id="KW-0812">Transmembrane</keyword>
<accession>A0A319D484</accession>
<dbReference type="PANTHER" id="PTHR33048:SF155">
    <property type="entry name" value="INTEGRAL MEMBRANE PROTEIN"/>
    <property type="match status" value="1"/>
</dbReference>
<evidence type="ECO:0000256" key="5">
    <source>
        <dbReference type="ARBA" id="ARBA00038359"/>
    </source>
</evidence>
<evidence type="ECO:0000313" key="8">
    <source>
        <dbReference type="EMBL" id="PYH92256.1"/>
    </source>
</evidence>
<evidence type="ECO:0000256" key="2">
    <source>
        <dbReference type="ARBA" id="ARBA00022692"/>
    </source>
</evidence>
<dbReference type="Pfam" id="PF20684">
    <property type="entry name" value="Fung_rhodopsin"/>
    <property type="match status" value="1"/>
</dbReference>
<evidence type="ECO:0000256" key="4">
    <source>
        <dbReference type="ARBA" id="ARBA00023136"/>
    </source>
</evidence>
<protein>
    <recommendedName>
        <fullName evidence="7">Rhodopsin domain-containing protein</fullName>
    </recommendedName>
</protein>
<feature type="transmembrane region" description="Helical" evidence="6">
    <location>
        <begin position="171"/>
        <end position="197"/>
    </location>
</feature>
<reference evidence="8 9" key="1">
    <citation type="submission" date="2018-02" db="EMBL/GenBank/DDBJ databases">
        <title>The genomes of Aspergillus section Nigri reveals drivers in fungal speciation.</title>
        <authorList>
            <consortium name="DOE Joint Genome Institute"/>
            <person name="Vesth T.C."/>
            <person name="Nybo J."/>
            <person name="Theobald S."/>
            <person name="Brandl J."/>
            <person name="Frisvad J.C."/>
            <person name="Nielsen K.F."/>
            <person name="Lyhne E.K."/>
            <person name="Kogle M.E."/>
            <person name="Kuo A."/>
            <person name="Riley R."/>
            <person name="Clum A."/>
            <person name="Nolan M."/>
            <person name="Lipzen A."/>
            <person name="Salamov A."/>
            <person name="Henrissat B."/>
            <person name="Wiebenga A."/>
            <person name="De vries R.P."/>
            <person name="Grigoriev I.V."/>
            <person name="Mortensen U.H."/>
            <person name="Andersen M.R."/>
            <person name="Baker S.E."/>
        </authorList>
    </citation>
    <scope>NUCLEOTIDE SEQUENCE [LARGE SCALE GENOMIC DNA]</scope>
    <source>
        <strain evidence="8 9">CBS 707.79</strain>
    </source>
</reference>
<feature type="transmembrane region" description="Helical" evidence="6">
    <location>
        <begin position="127"/>
        <end position="148"/>
    </location>
</feature>
<keyword evidence="3 6" id="KW-1133">Transmembrane helix</keyword>
<feature type="transmembrane region" description="Helical" evidence="6">
    <location>
        <begin position="91"/>
        <end position="115"/>
    </location>
</feature>
<feature type="domain" description="Rhodopsin" evidence="7">
    <location>
        <begin position="34"/>
        <end position="273"/>
    </location>
</feature>
<sequence length="360" mass="39262">MAMVDTTVHQDKGPLLLAVMWPLTGFATLMVATRLYIRAKIIRNLGLDDWLITLSILIGLINVIILTVGVHHGFGKHSSTIGTAATEQANFIIDVGWVFAILSFAIPKLGVAALLQRILNLSSLMRGALWGLTGLVAAVAVVNIVLFFTSCNPPQALWTTVPDATCRSSSAIIHFATFNGALSAFTDLALAIYPSLVLWRLQMSLRKKIALCTVLGVGAISACAAIIKITHLKALGDTTDATYGSWSLVLWTNVEADLVVLGSCIPTLQPPLEFMLGTRTRSSSDQTPSYPYKNSIIRWKRVQASPRTDDTLWDDSQEMIVPENTPKASTAIQIYRTDQVVGEYEMQNQPPRQHQDDGVC</sequence>
<dbReference type="VEuPathDB" id="FungiDB:BO71DRAFT_451532"/>
<gene>
    <name evidence="8" type="ORF">BO71DRAFT_451532</name>
</gene>
<dbReference type="InterPro" id="IPR052337">
    <property type="entry name" value="SAT4-like"/>
</dbReference>
<dbReference type="OrthoDB" id="5331848at2759"/>
<evidence type="ECO:0000256" key="3">
    <source>
        <dbReference type="ARBA" id="ARBA00022989"/>
    </source>
</evidence>
<feature type="transmembrane region" description="Helical" evidence="6">
    <location>
        <begin position="15"/>
        <end position="37"/>
    </location>
</feature>
<dbReference type="InterPro" id="IPR049326">
    <property type="entry name" value="Rhodopsin_dom_fungi"/>
</dbReference>
<dbReference type="EMBL" id="KZ825921">
    <property type="protein sequence ID" value="PYH92256.1"/>
    <property type="molecule type" value="Genomic_DNA"/>
</dbReference>
<comment type="subcellular location">
    <subcellularLocation>
        <location evidence="1">Membrane</location>
        <topology evidence="1">Multi-pass membrane protein</topology>
    </subcellularLocation>
</comment>
<name>A0A319D484_9EURO</name>
<keyword evidence="9" id="KW-1185">Reference proteome</keyword>
<evidence type="ECO:0000259" key="7">
    <source>
        <dbReference type="Pfam" id="PF20684"/>
    </source>
</evidence>
<evidence type="ECO:0000256" key="6">
    <source>
        <dbReference type="SAM" id="Phobius"/>
    </source>
</evidence>
<comment type="similarity">
    <text evidence="5">Belongs to the SAT4 family.</text>
</comment>
<dbReference type="STRING" id="1448320.A0A319D484"/>
<proteinExistence type="inferred from homology"/>
<dbReference type="AlphaFoldDB" id="A0A319D484"/>
<evidence type="ECO:0000256" key="1">
    <source>
        <dbReference type="ARBA" id="ARBA00004141"/>
    </source>
</evidence>
<feature type="transmembrane region" description="Helical" evidence="6">
    <location>
        <begin position="209"/>
        <end position="227"/>
    </location>
</feature>
<organism evidence="8 9">
    <name type="scientific">Aspergillus ellipticus CBS 707.79</name>
    <dbReference type="NCBI Taxonomy" id="1448320"/>
    <lineage>
        <taxon>Eukaryota</taxon>
        <taxon>Fungi</taxon>
        <taxon>Dikarya</taxon>
        <taxon>Ascomycota</taxon>
        <taxon>Pezizomycotina</taxon>
        <taxon>Eurotiomycetes</taxon>
        <taxon>Eurotiomycetidae</taxon>
        <taxon>Eurotiales</taxon>
        <taxon>Aspergillaceae</taxon>
        <taxon>Aspergillus</taxon>
        <taxon>Aspergillus subgen. Circumdati</taxon>
    </lineage>
</organism>
<dbReference type="GO" id="GO:0016020">
    <property type="term" value="C:membrane"/>
    <property type="evidence" value="ECO:0007669"/>
    <property type="project" value="UniProtKB-SubCell"/>
</dbReference>
<feature type="transmembrane region" description="Helical" evidence="6">
    <location>
        <begin position="49"/>
        <end position="71"/>
    </location>
</feature>
<evidence type="ECO:0000313" key="9">
    <source>
        <dbReference type="Proteomes" id="UP000247810"/>
    </source>
</evidence>
<dbReference type="PANTHER" id="PTHR33048">
    <property type="entry name" value="PTH11-LIKE INTEGRAL MEMBRANE PROTEIN (AFU_ORTHOLOGUE AFUA_5G11245)"/>
    <property type="match status" value="1"/>
</dbReference>
<keyword evidence="4 6" id="KW-0472">Membrane</keyword>